<dbReference type="GeneID" id="20640945"/>
<accession>G4YGR8</accession>
<evidence type="ECO:0000313" key="3">
    <source>
        <dbReference type="EMBL" id="EGZ27027.1"/>
    </source>
</evidence>
<evidence type="ECO:0000313" key="4">
    <source>
        <dbReference type="Proteomes" id="UP000002640"/>
    </source>
</evidence>
<keyword evidence="4" id="KW-1185">Reference proteome</keyword>
<gene>
    <name evidence="3" type="ORF">PHYSODRAFT_293130</name>
</gene>
<feature type="region of interest" description="Disordered" evidence="2">
    <location>
        <begin position="742"/>
        <end position="777"/>
    </location>
</feature>
<organism evidence="3 4">
    <name type="scientific">Phytophthora sojae (strain P6497)</name>
    <name type="common">Soybean stem and root rot agent</name>
    <name type="synonym">Phytophthora megasperma f. sp. glycines</name>
    <dbReference type="NCBI Taxonomy" id="1094619"/>
    <lineage>
        <taxon>Eukaryota</taxon>
        <taxon>Sar</taxon>
        <taxon>Stramenopiles</taxon>
        <taxon>Oomycota</taxon>
        <taxon>Peronosporomycetes</taxon>
        <taxon>Peronosporales</taxon>
        <taxon>Peronosporaceae</taxon>
        <taxon>Phytophthora</taxon>
    </lineage>
</organism>
<feature type="region of interest" description="Disordered" evidence="2">
    <location>
        <begin position="272"/>
        <end position="319"/>
    </location>
</feature>
<evidence type="ECO:0000256" key="1">
    <source>
        <dbReference type="SAM" id="Coils"/>
    </source>
</evidence>
<sequence length="906" mass="103983">MQPQGRSHSPPSRPRGLRMDLLATRLVTFDEFLHQEEQAALNEAGDSLLQPIPVLLAADESMTDYERDFERWLFVRNVSLNSLQSCPDVERLFRLDYTNAKFMELRRRNIPMKTRPQLCDQLSVKNSDEKGSSGAWEHDLGPNLRNSEDYRGLRGRNELLDACVVPPDVFLKTMSHYGPNGRINFEQPLRAIAIVLRPGETPARYEENFKRWLSKQKLTLAALQQDPEEERRFRQCFAYARAYESKHRAKQLSASQKRPRLDVDTTLTLQLGPQGEAATGDNDNDAASCTSSTTESEPPFTPRSTDDGGPGDWQFPGAKLERGLDTSNADIYHSAALVLTRSDEINVDPAGQKRVSEYVELCGKIERNEGAIQDSEVHVENTANVDSVKVAESMRHIAELKKAANQEKQRRDTILAYIIAQEWKDKGNELEQLMLESADNEEVEEPHRKLVAIYEKLEQERNKIFTLTIKLKNRLRWLKPTATDRDPQFQELQEISDMAAAAMSHRPLLDDERRNLCLMLLRSNEKLRLLVADKLDKCGIRVNDDGGPAIYQHRSFHFEFRTGIHNPNFAMACRSNSREWCNTLLATRIITLDEFIAEEDRTAREEDNSPSFKPVPVLLKAGETPTMYEQTFEDWLRRRNTALGMLRSKPEAERRFRIDFAESRAWELRRERVALTSESAVNEIKSGSEFHRAHCRRSRTREELLDTHVISPTEFIQATEAYGINGPMNRGQLRPIPVILRPNESRARRQGKTPTDWLSRRRKRPTVKPTPPPTVVEDEVRVSERHAPQADQEALDSLDKTSNCCSPVSPILNEAAIKDFYVYVQHQSNCGETEAREHLNEIEELETSINKEKCRRDALLTAIIGREWSGRQEELDRLVLLLNGWLPRTKNCRHCTASWSETRSSW</sequence>
<dbReference type="SMR" id="G4YGR8"/>
<feature type="compositionally biased region" description="Low complexity" evidence="2">
    <location>
        <begin position="288"/>
        <end position="298"/>
    </location>
</feature>
<proteinExistence type="predicted"/>
<dbReference type="RefSeq" id="XP_009514302.1">
    <property type="nucleotide sequence ID" value="XM_009516007.1"/>
</dbReference>
<dbReference type="InParanoid" id="G4YGR8"/>
<keyword evidence="1" id="KW-0175">Coiled coil</keyword>
<dbReference type="EMBL" id="JH159151">
    <property type="protein sequence ID" value="EGZ27027.1"/>
    <property type="molecule type" value="Genomic_DNA"/>
</dbReference>
<name>G4YGR8_PHYSP</name>
<dbReference type="KEGG" id="psoj:PHYSODRAFT_293130"/>
<dbReference type="Proteomes" id="UP000002640">
    <property type="component" value="Unassembled WGS sequence"/>
</dbReference>
<feature type="coiled-coil region" evidence="1">
    <location>
        <begin position="835"/>
        <end position="862"/>
    </location>
</feature>
<evidence type="ECO:0000256" key="2">
    <source>
        <dbReference type="SAM" id="MobiDB-lite"/>
    </source>
</evidence>
<protein>
    <submittedName>
        <fullName evidence="3">Uncharacterized protein</fullName>
    </submittedName>
</protein>
<dbReference type="AlphaFoldDB" id="G4YGR8"/>
<reference evidence="3 4" key="1">
    <citation type="journal article" date="2006" name="Science">
        <title>Phytophthora genome sequences uncover evolutionary origins and mechanisms of pathogenesis.</title>
        <authorList>
            <person name="Tyler B.M."/>
            <person name="Tripathy S."/>
            <person name="Zhang X."/>
            <person name="Dehal P."/>
            <person name="Jiang R.H."/>
            <person name="Aerts A."/>
            <person name="Arredondo F.D."/>
            <person name="Baxter L."/>
            <person name="Bensasson D."/>
            <person name="Beynon J.L."/>
            <person name="Chapman J."/>
            <person name="Damasceno C.M."/>
            <person name="Dorrance A.E."/>
            <person name="Dou D."/>
            <person name="Dickerman A.W."/>
            <person name="Dubchak I.L."/>
            <person name="Garbelotto M."/>
            <person name="Gijzen M."/>
            <person name="Gordon S.G."/>
            <person name="Govers F."/>
            <person name="Grunwald N.J."/>
            <person name="Huang W."/>
            <person name="Ivors K.L."/>
            <person name="Jones R.W."/>
            <person name="Kamoun S."/>
            <person name="Krampis K."/>
            <person name="Lamour K.H."/>
            <person name="Lee M.K."/>
            <person name="McDonald W.H."/>
            <person name="Medina M."/>
            <person name="Meijer H.J."/>
            <person name="Nordberg E.K."/>
            <person name="Maclean D.J."/>
            <person name="Ospina-Giraldo M.D."/>
            <person name="Morris P.F."/>
            <person name="Phuntumart V."/>
            <person name="Putnam N.H."/>
            <person name="Rash S."/>
            <person name="Rose J.K."/>
            <person name="Sakihama Y."/>
            <person name="Salamov A.A."/>
            <person name="Savidor A."/>
            <person name="Scheuring C.F."/>
            <person name="Smith B.M."/>
            <person name="Sobral B.W."/>
            <person name="Terry A."/>
            <person name="Torto-Alalibo T.A."/>
            <person name="Win J."/>
            <person name="Xu Z."/>
            <person name="Zhang H."/>
            <person name="Grigoriev I.V."/>
            <person name="Rokhsar D.S."/>
            <person name="Boore J.L."/>
        </authorList>
    </citation>
    <scope>NUCLEOTIDE SEQUENCE [LARGE SCALE GENOMIC DNA]</scope>
    <source>
        <strain evidence="3 4">P6497</strain>
    </source>
</reference>